<dbReference type="Pfam" id="PF13655">
    <property type="entry name" value="RVT_N"/>
    <property type="match status" value="1"/>
</dbReference>
<name>A0A5X7KCC2_SALET</name>
<dbReference type="InterPro" id="IPR025960">
    <property type="entry name" value="RVT_N"/>
</dbReference>
<sequence length="41" mass="4781">MRTNNGCAGYSQVDWRQVEDDVSRLQMRIAKATKAQRRNKV</sequence>
<organism evidence="2">
    <name type="scientific">Salmonella enterica subsp. enterica serovar Strasbourg</name>
    <dbReference type="NCBI Taxonomy" id="682796"/>
    <lineage>
        <taxon>Bacteria</taxon>
        <taxon>Pseudomonadati</taxon>
        <taxon>Pseudomonadota</taxon>
        <taxon>Gammaproteobacteria</taxon>
        <taxon>Enterobacterales</taxon>
        <taxon>Enterobacteriaceae</taxon>
        <taxon>Salmonella</taxon>
    </lineage>
</organism>
<proteinExistence type="predicted"/>
<gene>
    <name evidence="2" type="ORF">EPL59_25895</name>
</gene>
<dbReference type="AlphaFoldDB" id="A0A5X7KCC2"/>
<evidence type="ECO:0000259" key="1">
    <source>
        <dbReference type="Pfam" id="PF13655"/>
    </source>
</evidence>
<reference evidence="2" key="1">
    <citation type="submission" date="2019-01" db="EMBL/GenBank/DDBJ databases">
        <authorList>
            <person name="Ashton P.M."/>
            <person name="Dallman T."/>
            <person name="Nair S."/>
            <person name="De Pinna E."/>
            <person name="Peters T."/>
            <person name="Grant K."/>
        </authorList>
    </citation>
    <scope>NUCLEOTIDE SEQUENCE</scope>
    <source>
        <strain evidence="2">660431</strain>
    </source>
</reference>
<protein>
    <recommendedName>
        <fullName evidence="1">Reverse transcriptase N-terminal domain-containing protein</fullName>
    </recommendedName>
</protein>
<comment type="caution">
    <text evidence="2">The sequence shown here is derived from an EMBL/GenBank/DDBJ whole genome shotgun (WGS) entry which is preliminary data.</text>
</comment>
<evidence type="ECO:0000313" key="2">
    <source>
        <dbReference type="EMBL" id="ECA7544152.1"/>
    </source>
</evidence>
<accession>A0A5X7KCC2</accession>
<dbReference type="EMBL" id="AAHVJI010000076">
    <property type="protein sequence ID" value="ECA7544152.1"/>
    <property type="molecule type" value="Genomic_DNA"/>
</dbReference>
<feature type="domain" description="Reverse transcriptase N-terminal" evidence="1">
    <location>
        <begin position="11"/>
        <end position="41"/>
    </location>
</feature>